<evidence type="ECO:0000256" key="3">
    <source>
        <dbReference type="ARBA" id="ARBA00023125"/>
    </source>
</evidence>
<dbReference type="SUPFAM" id="SSF53850">
    <property type="entry name" value="Periplasmic binding protein-like II"/>
    <property type="match status" value="1"/>
</dbReference>
<organism evidence="6 7">
    <name type="scientific">Vulcanimicrobium alpinum</name>
    <dbReference type="NCBI Taxonomy" id="3016050"/>
    <lineage>
        <taxon>Bacteria</taxon>
        <taxon>Bacillati</taxon>
        <taxon>Vulcanimicrobiota</taxon>
        <taxon>Vulcanimicrobiia</taxon>
        <taxon>Vulcanimicrobiales</taxon>
        <taxon>Vulcanimicrobiaceae</taxon>
        <taxon>Vulcanimicrobium</taxon>
    </lineage>
</organism>
<gene>
    <name evidence="6" type="ORF">WPS_25200</name>
</gene>
<dbReference type="PRINTS" id="PR00039">
    <property type="entry name" value="HTHLYSR"/>
</dbReference>
<evidence type="ECO:0000256" key="4">
    <source>
        <dbReference type="ARBA" id="ARBA00023163"/>
    </source>
</evidence>
<sequence length="281" mass="30269">MELRTLRAFLTVAKHRSFTHAAEELFLTQSAVSQQIRALETALGIALFVRERHTVELTDAGRTLLPRAQEILALADSARALIAGPRALAGRLRIAGATYASSYLYVGLYERFVHAYPNVELHAVSAIGRDATLAAVRAGDADAGFLQFPVEADDVAADELGQTAIVAVAAPGPRPERFLLWDGIPEARRVLDDARRTIAVVSNDVALLKRLVVDAAGVAILPRWAIKRELESGAVHEVASELPPLRQRFGLISRLSGRSAALDAFVATAHAYKPVIAELCA</sequence>
<keyword evidence="7" id="KW-1185">Reference proteome</keyword>
<dbReference type="Gene3D" id="3.40.190.10">
    <property type="entry name" value="Periplasmic binding protein-like II"/>
    <property type="match status" value="1"/>
</dbReference>
<accession>A0AAN2CAD7</accession>
<dbReference type="SUPFAM" id="SSF46785">
    <property type="entry name" value="Winged helix' DNA-binding domain"/>
    <property type="match status" value="1"/>
</dbReference>
<dbReference type="InterPro" id="IPR005119">
    <property type="entry name" value="LysR_subst-bd"/>
</dbReference>
<keyword evidence="4" id="KW-0804">Transcription</keyword>
<keyword evidence="2" id="KW-0805">Transcription regulation</keyword>
<dbReference type="InterPro" id="IPR036390">
    <property type="entry name" value="WH_DNA-bd_sf"/>
</dbReference>
<dbReference type="KEGG" id="vab:WPS_25200"/>
<evidence type="ECO:0000256" key="2">
    <source>
        <dbReference type="ARBA" id="ARBA00023015"/>
    </source>
</evidence>
<feature type="domain" description="HTH lysR-type" evidence="5">
    <location>
        <begin position="1"/>
        <end position="58"/>
    </location>
</feature>
<dbReference type="PANTHER" id="PTHR30126">
    <property type="entry name" value="HTH-TYPE TRANSCRIPTIONAL REGULATOR"/>
    <property type="match status" value="1"/>
</dbReference>
<comment type="similarity">
    <text evidence="1">Belongs to the LysR transcriptional regulatory family.</text>
</comment>
<dbReference type="Pfam" id="PF03466">
    <property type="entry name" value="LysR_substrate"/>
    <property type="match status" value="1"/>
</dbReference>
<dbReference type="GO" id="GO:0003700">
    <property type="term" value="F:DNA-binding transcription factor activity"/>
    <property type="evidence" value="ECO:0007669"/>
    <property type="project" value="InterPro"/>
</dbReference>
<dbReference type="Gene3D" id="1.10.10.10">
    <property type="entry name" value="Winged helix-like DNA-binding domain superfamily/Winged helix DNA-binding domain"/>
    <property type="match status" value="1"/>
</dbReference>
<dbReference type="GO" id="GO:0000976">
    <property type="term" value="F:transcription cis-regulatory region binding"/>
    <property type="evidence" value="ECO:0007669"/>
    <property type="project" value="TreeGrafter"/>
</dbReference>
<dbReference type="EMBL" id="AP025523">
    <property type="protein sequence ID" value="BDE07244.1"/>
    <property type="molecule type" value="Genomic_DNA"/>
</dbReference>
<evidence type="ECO:0000256" key="1">
    <source>
        <dbReference type="ARBA" id="ARBA00009437"/>
    </source>
</evidence>
<dbReference type="InterPro" id="IPR036388">
    <property type="entry name" value="WH-like_DNA-bd_sf"/>
</dbReference>
<evidence type="ECO:0000313" key="6">
    <source>
        <dbReference type="EMBL" id="BDE07244.1"/>
    </source>
</evidence>
<dbReference type="InterPro" id="IPR000847">
    <property type="entry name" value="LysR_HTH_N"/>
</dbReference>
<dbReference type="FunFam" id="1.10.10.10:FF:000001">
    <property type="entry name" value="LysR family transcriptional regulator"/>
    <property type="match status" value="1"/>
</dbReference>
<dbReference type="Proteomes" id="UP001317532">
    <property type="component" value="Chromosome"/>
</dbReference>
<proteinExistence type="inferred from homology"/>
<keyword evidence="3" id="KW-0238">DNA-binding</keyword>
<dbReference type="PROSITE" id="PS50931">
    <property type="entry name" value="HTH_LYSR"/>
    <property type="match status" value="1"/>
</dbReference>
<dbReference type="RefSeq" id="WP_317994852.1">
    <property type="nucleotide sequence ID" value="NZ_AP025523.1"/>
</dbReference>
<dbReference type="AlphaFoldDB" id="A0AAN2CAD7"/>
<dbReference type="Pfam" id="PF00126">
    <property type="entry name" value="HTH_1"/>
    <property type="match status" value="1"/>
</dbReference>
<dbReference type="PANTHER" id="PTHR30126:SF39">
    <property type="entry name" value="HTH-TYPE TRANSCRIPTIONAL REGULATOR CYSL"/>
    <property type="match status" value="1"/>
</dbReference>
<dbReference type="CDD" id="cd05466">
    <property type="entry name" value="PBP2_LTTR_substrate"/>
    <property type="match status" value="1"/>
</dbReference>
<evidence type="ECO:0000313" key="7">
    <source>
        <dbReference type="Proteomes" id="UP001317532"/>
    </source>
</evidence>
<dbReference type="Gene3D" id="3.40.190.290">
    <property type="match status" value="1"/>
</dbReference>
<evidence type="ECO:0000259" key="5">
    <source>
        <dbReference type="PROSITE" id="PS50931"/>
    </source>
</evidence>
<protein>
    <recommendedName>
        <fullName evidence="5">HTH lysR-type domain-containing protein</fullName>
    </recommendedName>
</protein>
<reference evidence="6 7" key="1">
    <citation type="journal article" date="2022" name="ISME Commun">
        <title>Vulcanimicrobium alpinus gen. nov. sp. nov., the first cultivated representative of the candidate phylum 'Eremiobacterota', is a metabolically versatile aerobic anoxygenic phototroph.</title>
        <authorList>
            <person name="Yabe S."/>
            <person name="Muto K."/>
            <person name="Abe K."/>
            <person name="Yokota A."/>
            <person name="Staudigel H."/>
            <person name="Tebo B.M."/>
        </authorList>
    </citation>
    <scope>NUCLEOTIDE SEQUENCE [LARGE SCALE GENOMIC DNA]</scope>
    <source>
        <strain evidence="6 7">WC8-2</strain>
    </source>
</reference>
<name>A0AAN2CAD7_UNVUL</name>